<reference evidence="2 3" key="2">
    <citation type="submission" date="2022-06" db="EMBL/GenBank/DDBJ databases">
        <title>Staphylococcus hominis ShoR14 genome sequence.</title>
        <authorList>
            <person name="Yeo C.C."/>
            <person name="Chew C.H."/>
            <person name="Che Hamzah A.M."/>
            <person name="Al-Trad E.I."/>
        </authorList>
    </citation>
    <scope>NUCLEOTIDE SEQUENCE [LARGE SCALE GENOMIC DNA]</scope>
    <source>
        <strain evidence="2 3">ShoR14</strain>
    </source>
</reference>
<evidence type="ECO:0000313" key="1">
    <source>
        <dbReference type="EMBL" id="AVI06263.1"/>
    </source>
</evidence>
<evidence type="ECO:0000313" key="2">
    <source>
        <dbReference type="EMBL" id="MCM5673181.1"/>
    </source>
</evidence>
<organism evidence="1">
    <name type="scientific">Staphylococcus hominis</name>
    <dbReference type="NCBI Taxonomy" id="1290"/>
    <lineage>
        <taxon>Bacteria</taxon>
        <taxon>Bacillati</taxon>
        <taxon>Bacillota</taxon>
        <taxon>Bacilli</taxon>
        <taxon>Bacillales</taxon>
        <taxon>Staphylococcaceae</taxon>
        <taxon>Staphylococcus</taxon>
    </lineage>
</organism>
<keyword evidence="3" id="KW-1185">Reference proteome</keyword>
<reference evidence="1" key="1">
    <citation type="submission" date="2016-02" db="EMBL/GenBank/DDBJ databases">
        <title>Genomic sequence of a clinical Staphylococcus hominis isolate.</title>
        <authorList>
            <person name="McClure J.M."/>
            <person name="Zhang K."/>
        </authorList>
    </citation>
    <scope>NUCLEOTIDE SEQUENCE</scope>
    <source>
        <strain evidence="1">C34847</strain>
    </source>
</reference>
<evidence type="ECO:0000313" key="3">
    <source>
        <dbReference type="Proteomes" id="UP000665944"/>
    </source>
</evidence>
<dbReference type="EMBL" id="JAGHKT020000021">
    <property type="protein sequence ID" value="MCM5673181.1"/>
    <property type="molecule type" value="Genomic_DNA"/>
</dbReference>
<sequence length="66" mass="7991">MWVKDFYYDGNEYINKTVWEYMCKDNVTFDKAIEVLNLNYKDAVANERDIPNLDIERKSIVTSDFW</sequence>
<dbReference type="Proteomes" id="UP000665944">
    <property type="component" value="Unassembled WGS sequence"/>
</dbReference>
<accession>A0A3S7GZD6</accession>
<gene>
    <name evidence="1" type="ORF">AZE34_05680</name>
    <name evidence="2" type="ORF">J7T32_010570</name>
</gene>
<protein>
    <submittedName>
        <fullName evidence="1">Uncharacterized protein</fullName>
    </submittedName>
</protein>
<dbReference type="EMBL" id="CP014567">
    <property type="protein sequence ID" value="AVI06263.1"/>
    <property type="molecule type" value="Genomic_DNA"/>
</dbReference>
<dbReference type="AlphaFoldDB" id="A0A3S7GZD6"/>
<name>A0A3S7GZD6_STAHO</name>
<dbReference type="RefSeq" id="WP_017174724.1">
    <property type="nucleotide sequence ID" value="NZ_CABMJU010000035.1"/>
</dbReference>
<proteinExistence type="predicted"/>